<dbReference type="Pfam" id="PF01832">
    <property type="entry name" value="Glucosaminidase"/>
    <property type="match status" value="1"/>
</dbReference>
<dbReference type="PROSITE" id="PS51781">
    <property type="entry name" value="SH3B"/>
    <property type="match status" value="9"/>
</dbReference>
<dbReference type="GO" id="GO:0004040">
    <property type="term" value="F:amidase activity"/>
    <property type="evidence" value="ECO:0007669"/>
    <property type="project" value="InterPro"/>
</dbReference>
<reference evidence="2 3" key="1">
    <citation type="submission" date="2019-07" db="EMBL/GenBank/DDBJ databases">
        <title>Genome assembly of Bacillus simplex strain GGC-P6A.</title>
        <authorList>
            <person name="Jennings M.E."/>
            <person name="Barton H.A."/>
        </authorList>
    </citation>
    <scope>NUCLEOTIDE SEQUENCE [LARGE SCALE GENOMIC DNA]</scope>
    <source>
        <strain evidence="2 3">GGC-P6A</strain>
    </source>
</reference>
<dbReference type="InterPro" id="IPR003646">
    <property type="entry name" value="SH3-like_bac-type"/>
</dbReference>
<name>A0A8B5XX39_9BACI</name>
<feature type="domain" description="SH3b" evidence="1">
    <location>
        <begin position="344"/>
        <end position="408"/>
    </location>
</feature>
<feature type="domain" description="SH3b" evidence="1">
    <location>
        <begin position="421"/>
        <end position="485"/>
    </location>
</feature>
<dbReference type="RefSeq" id="WP_144479175.1">
    <property type="nucleotide sequence ID" value="NZ_VNKI01000007.1"/>
</dbReference>
<dbReference type="Gene3D" id="2.30.30.40">
    <property type="entry name" value="SH3 Domains"/>
    <property type="match status" value="9"/>
</dbReference>
<accession>A0A8B5XX39</accession>
<dbReference type="InterPro" id="IPR002901">
    <property type="entry name" value="MGlyc_endo_b_GlcNAc-like_dom"/>
</dbReference>
<feature type="domain" description="SH3b" evidence="1">
    <location>
        <begin position="190"/>
        <end position="254"/>
    </location>
</feature>
<feature type="domain" description="SH3b" evidence="1">
    <location>
        <begin position="575"/>
        <end position="639"/>
    </location>
</feature>
<feature type="domain" description="SH3b" evidence="1">
    <location>
        <begin position="498"/>
        <end position="562"/>
    </location>
</feature>
<feature type="domain" description="SH3b" evidence="1">
    <location>
        <begin position="113"/>
        <end position="177"/>
    </location>
</feature>
<feature type="domain" description="SH3b" evidence="1">
    <location>
        <begin position="267"/>
        <end position="331"/>
    </location>
</feature>
<dbReference type="InterPro" id="IPR052354">
    <property type="entry name" value="Cell_Wall_Dynamics_Protein"/>
</dbReference>
<dbReference type="AlphaFoldDB" id="A0A8B5XX39"/>
<dbReference type="Proteomes" id="UP000317770">
    <property type="component" value="Unassembled WGS sequence"/>
</dbReference>
<dbReference type="PANTHER" id="PTHR34408:SF1">
    <property type="entry name" value="GLYCOSYL HYDROLASE FAMILY 19 DOMAIN-CONTAINING PROTEIN HI_1415"/>
    <property type="match status" value="1"/>
</dbReference>
<dbReference type="EMBL" id="VNKI01000007">
    <property type="protein sequence ID" value="TVX79590.1"/>
    <property type="molecule type" value="Genomic_DNA"/>
</dbReference>
<dbReference type="Gene3D" id="1.10.530.10">
    <property type="match status" value="1"/>
</dbReference>
<proteinExistence type="predicted"/>
<organism evidence="2 3">
    <name type="scientific">Peribacillus simplex</name>
    <dbReference type="NCBI Taxonomy" id="1478"/>
    <lineage>
        <taxon>Bacteria</taxon>
        <taxon>Bacillati</taxon>
        <taxon>Bacillota</taxon>
        <taxon>Bacilli</taxon>
        <taxon>Bacillales</taxon>
        <taxon>Bacillaceae</taxon>
        <taxon>Peribacillus</taxon>
    </lineage>
</organism>
<dbReference type="SMART" id="SM00287">
    <property type="entry name" value="SH3b"/>
    <property type="match status" value="10"/>
</dbReference>
<feature type="domain" description="SH3b" evidence="1">
    <location>
        <begin position="654"/>
        <end position="719"/>
    </location>
</feature>
<dbReference type="Pfam" id="PF08239">
    <property type="entry name" value="SH3_3"/>
    <property type="match status" value="9"/>
</dbReference>
<dbReference type="SMART" id="SM00047">
    <property type="entry name" value="LYZ2"/>
    <property type="match status" value="1"/>
</dbReference>
<evidence type="ECO:0000313" key="3">
    <source>
        <dbReference type="Proteomes" id="UP000317770"/>
    </source>
</evidence>
<gene>
    <name evidence="2" type="ORF">FQP34_15520</name>
</gene>
<sequence>MKKLIIPTFCFAVLSTVAFEEKISAAPLHAEQANIEDVMFVDVNSGSLNMRKTGAEGASIVAKLANGTQVTVYSESKGWAKIKANGKDGYVSTKYLSATKPGTLTKAAVTIKTTTKYVNLSTGSLNMRKSGSDSAGIVAKLTRGTQVAVYSDSKGWAKIKTNGKEGYVSTKYLSATKPGTVTKAAATVKTTTKYVNLSTGSLNMRKSGSDSAGLIAKLTRGTQVTVYSESKGWAKIKANGKEGYVSTKYLSATKPGTVTKAAATVKTTTKYVNVSTGSLNMRKSGKATASIVAILSKGTKVTVYLESKGWAKIKANGKDGYVSTKYLSAAKPGSGSTAATPAKTTTKHVNVSTGSLNMRKSGKATASIVAILSKGTKVTVYSESKGWAKIKANGKDGYVSTKYLSAAKPGSGSTAVRPEKTTTKYVNVSSGTLNMRKSGSESASLVARLSKGTKVTVYSESKGWAKVKANGKDGHVSAKYLSITKPGTETKPSIPEKTTTKYVNVSSGTLNMRKSGSESASIVAKLSKGTEVTVYSESKGWAKIKANGKDGYVSTAYLSTTKPVTDSKPSIPEKTTTKYVNVSSGSLNMRNKPSDSASVIVKLARGVEVEVISESNGWSKVKAYGGEGYVSTQYLSATKPGSLPGLNPDKEENTVVKYVNVNDGSSLNMRSAASASASIIAKLINNTAVTVYSESNGWSRVTANGKTGYVSSQYLTVKAPEGPGSSNGSIIRIDKEYNLTMEKMVEIQMAVNGQTDKKYKTYIREDGLTLINSTKGTVKGTGWRVRGGAGSNYWVVGPVSNNQSMNIKSKVKGSDGYYWYEVDYNKTWVNANPEDIEYNLNPINFVNDPIDSFQFVKLSQVTSMNVSEVNNRILSGKGILQGQAATFTAAGEKYGVNEIYLISHALLETGNGTSPLATGVKVSGKTVYNMYGVGAFDGTAVSSGAQYAYNAGWFTPEAAIIGGAEFIAKGYISAGQDTLYKMRWNPTAAEKYGYASHQYATDIGWATKQVKQIYNLYSLLDSYKLTIEVPKYK</sequence>
<evidence type="ECO:0000259" key="1">
    <source>
        <dbReference type="PROSITE" id="PS51781"/>
    </source>
</evidence>
<dbReference type="PANTHER" id="PTHR34408">
    <property type="entry name" value="FAMILY PROTEIN, PUTATIVE-RELATED"/>
    <property type="match status" value="1"/>
</dbReference>
<protein>
    <submittedName>
        <fullName evidence="2">SH3 domain-containing protein</fullName>
    </submittedName>
</protein>
<comment type="caution">
    <text evidence="2">The sequence shown here is derived from an EMBL/GenBank/DDBJ whole genome shotgun (WGS) entry which is preliminary data.</text>
</comment>
<feature type="domain" description="SH3b" evidence="1">
    <location>
        <begin position="36"/>
        <end position="100"/>
    </location>
</feature>
<evidence type="ECO:0000313" key="2">
    <source>
        <dbReference type="EMBL" id="TVX79590.1"/>
    </source>
</evidence>